<evidence type="ECO:0000256" key="1">
    <source>
        <dbReference type="ARBA" id="ARBA00004442"/>
    </source>
</evidence>
<dbReference type="GO" id="GO:0009279">
    <property type="term" value="C:cell outer membrane"/>
    <property type="evidence" value="ECO:0007669"/>
    <property type="project" value="UniProtKB-SubCell"/>
</dbReference>
<protein>
    <submittedName>
        <fullName evidence="8">RagB/SusD family nutrient uptake outer membrane protein</fullName>
    </submittedName>
</protein>
<dbReference type="EMBL" id="RMBX01000001">
    <property type="protein sequence ID" value="RPD43013.1"/>
    <property type="molecule type" value="Genomic_DNA"/>
</dbReference>
<feature type="domain" description="SusD-like N-terminal" evidence="7">
    <location>
        <begin position="97"/>
        <end position="199"/>
    </location>
</feature>
<keyword evidence="9" id="KW-1185">Reference proteome</keyword>
<feature type="domain" description="RagB/SusD" evidence="6">
    <location>
        <begin position="302"/>
        <end position="568"/>
    </location>
</feature>
<evidence type="ECO:0000256" key="3">
    <source>
        <dbReference type="ARBA" id="ARBA00022729"/>
    </source>
</evidence>
<gene>
    <name evidence="8" type="ORF">EG028_01610</name>
</gene>
<dbReference type="Pfam" id="PF14322">
    <property type="entry name" value="SusD-like_3"/>
    <property type="match status" value="1"/>
</dbReference>
<proteinExistence type="inferred from homology"/>
<evidence type="ECO:0000313" key="9">
    <source>
        <dbReference type="Proteomes" id="UP000279089"/>
    </source>
</evidence>
<evidence type="ECO:0000256" key="4">
    <source>
        <dbReference type="ARBA" id="ARBA00023136"/>
    </source>
</evidence>
<name>A0A3N4N5U8_9BACT</name>
<dbReference type="AlphaFoldDB" id="A0A3N4N5U8"/>
<keyword evidence="5" id="KW-0998">Cell outer membrane</keyword>
<dbReference type="SUPFAM" id="SSF48452">
    <property type="entry name" value="TPR-like"/>
    <property type="match status" value="1"/>
</dbReference>
<dbReference type="InterPro" id="IPR033985">
    <property type="entry name" value="SusD-like_N"/>
</dbReference>
<evidence type="ECO:0000256" key="5">
    <source>
        <dbReference type="ARBA" id="ARBA00023237"/>
    </source>
</evidence>
<dbReference type="InterPro" id="IPR011990">
    <property type="entry name" value="TPR-like_helical_dom_sf"/>
</dbReference>
<sequence length="569" mass="63535">MKANFIKIYALLIVACSTSCKKDFLQFDLGTALPEEKVFADPLLASRYADNAYNFMIDEYGRLNDTYKGTTGMFSDEATGSVSSVLAMGSGNFQACSDVTTIYPRMYQGIRIINTTLSKLDIVPWTSDYNPGLIRAQMLFLRGMFYFELVKRFGDAVIVPSALGPLDNTDLPRSPYAEVVSYILGDLQESETLLAAESSPNYSPADEWDAGNYGRVTVGAVKALKARLLLLDASPLHNPGGDAAKWNIAAAAAKDIIDMNKYALHADYSTLLNVNTSPEYIMIKVRPPRALAGMMNDFIMSKGSGGAQGNLNPTQNHVDLYEAVIRAGNEATDPIISSSPIGETGSGYDPQKPYNNRDPRFYSNIVYNDMDWQGRKIVMYINETPPAGQVPDYGTTAIYTKTRYYCKKLWPEVYKQGSTSTALVNYIMFRYGEVLLNYAEALNEAAGPVSDVYKYVNEIRARVGMPGLPAGLTKDQMRERIHNERGVELAFEELRWWDILRWKKGPELVSRTLTAMDVEKTPTGFNYNVVPVDAAFQRAPFEDFMYYYPIPRSEINKSNNILKQNAGWN</sequence>
<evidence type="ECO:0000259" key="6">
    <source>
        <dbReference type="Pfam" id="PF07980"/>
    </source>
</evidence>
<dbReference type="RefSeq" id="WP_120514610.1">
    <property type="nucleotide sequence ID" value="NZ_QXZY01000001.1"/>
</dbReference>
<dbReference type="Proteomes" id="UP000279089">
    <property type="component" value="Unassembled WGS sequence"/>
</dbReference>
<evidence type="ECO:0000313" key="8">
    <source>
        <dbReference type="EMBL" id="RPD43013.1"/>
    </source>
</evidence>
<organism evidence="8 9">
    <name type="scientific">Chitinophaga barathri</name>
    <dbReference type="NCBI Taxonomy" id="1647451"/>
    <lineage>
        <taxon>Bacteria</taxon>
        <taxon>Pseudomonadati</taxon>
        <taxon>Bacteroidota</taxon>
        <taxon>Chitinophagia</taxon>
        <taxon>Chitinophagales</taxon>
        <taxon>Chitinophagaceae</taxon>
        <taxon>Chitinophaga</taxon>
    </lineage>
</organism>
<dbReference type="OrthoDB" id="691231at2"/>
<comment type="similarity">
    <text evidence="2">Belongs to the SusD family.</text>
</comment>
<evidence type="ECO:0000259" key="7">
    <source>
        <dbReference type="Pfam" id="PF14322"/>
    </source>
</evidence>
<accession>A0A3N4N5U8</accession>
<dbReference type="Gene3D" id="1.25.40.390">
    <property type="match status" value="1"/>
</dbReference>
<evidence type="ECO:0000256" key="2">
    <source>
        <dbReference type="ARBA" id="ARBA00006275"/>
    </source>
</evidence>
<dbReference type="Pfam" id="PF07980">
    <property type="entry name" value="SusD_RagB"/>
    <property type="match status" value="1"/>
</dbReference>
<comment type="caution">
    <text evidence="8">The sequence shown here is derived from an EMBL/GenBank/DDBJ whole genome shotgun (WGS) entry which is preliminary data.</text>
</comment>
<keyword evidence="3" id="KW-0732">Signal</keyword>
<comment type="subcellular location">
    <subcellularLocation>
        <location evidence="1">Cell outer membrane</location>
    </subcellularLocation>
</comment>
<keyword evidence="4" id="KW-0472">Membrane</keyword>
<dbReference type="InterPro" id="IPR012944">
    <property type="entry name" value="SusD_RagB_dom"/>
</dbReference>
<reference evidence="9" key="1">
    <citation type="submission" date="2018-11" db="EMBL/GenBank/DDBJ databases">
        <title>Chitinophaga lutea sp.nov., isolate from arsenic contaminated soil.</title>
        <authorList>
            <person name="Zong Y."/>
        </authorList>
    </citation>
    <scope>NUCLEOTIDE SEQUENCE [LARGE SCALE GENOMIC DNA]</scope>
    <source>
        <strain evidence="9">YLT18</strain>
    </source>
</reference>